<dbReference type="PANTHER" id="PTHR23282:SF101">
    <property type="entry name" value="MAM DOMAIN-CONTAINING PROTEIN"/>
    <property type="match status" value="1"/>
</dbReference>
<dbReference type="Gene3D" id="2.10.70.10">
    <property type="entry name" value="Complement Module, domain 1"/>
    <property type="match status" value="2"/>
</dbReference>
<dbReference type="Gene3D" id="2.60.120.200">
    <property type="match status" value="1"/>
</dbReference>
<keyword evidence="2" id="KW-0768">Sushi</keyword>
<dbReference type="EMBL" id="NEDP02004093">
    <property type="protein sequence ID" value="OWF46772.1"/>
    <property type="molecule type" value="Genomic_DNA"/>
</dbReference>
<dbReference type="InterPro" id="IPR000998">
    <property type="entry name" value="MAM_dom"/>
</dbReference>
<evidence type="ECO:0000256" key="1">
    <source>
        <dbReference type="ARBA" id="ARBA00023157"/>
    </source>
</evidence>
<dbReference type="Pfam" id="PF00084">
    <property type="entry name" value="Sushi"/>
    <property type="match status" value="2"/>
</dbReference>
<sequence>MATIRMLVLAVGTFTTVPEYNVHAISMPDSLAFDYKRQTGYGSKTALPSVTEDKCPPFQLKGSMRVKYSRRYARFYCDPPFTMYGSKRANCVGGVWTGGQPLCIVSRCPDLTMSDPHLTVYRRYQGALLLFSCPPGMSVLGDNQLVCDGEKWSGVVPTCVFEEAERSCGFEDKDLCGWTSDVNCTLAWTWTNGSTPTNRTGPSTGHSPAGTSGYYLYMESSGPSSGRNNEARLLSPWFRDVPEGTCFQFFYHMLGQESHGGKC</sequence>
<dbReference type="InterPro" id="IPR035976">
    <property type="entry name" value="Sushi/SCR/CCP_sf"/>
</dbReference>
<dbReference type="STRING" id="6573.A0A210QDH7"/>
<dbReference type="SUPFAM" id="SSF49899">
    <property type="entry name" value="Concanavalin A-like lectins/glucanases"/>
    <property type="match status" value="1"/>
</dbReference>
<evidence type="ECO:0000313" key="6">
    <source>
        <dbReference type="Proteomes" id="UP000242188"/>
    </source>
</evidence>
<dbReference type="InterPro" id="IPR000436">
    <property type="entry name" value="Sushi_SCR_CCP_dom"/>
</dbReference>
<keyword evidence="6" id="KW-1185">Reference proteome</keyword>
<comment type="caution">
    <text evidence="2">Lacks conserved residue(s) required for the propagation of feature annotation.</text>
</comment>
<dbReference type="CDD" id="cd06263">
    <property type="entry name" value="MAM"/>
    <property type="match status" value="1"/>
</dbReference>
<proteinExistence type="predicted"/>
<dbReference type="SMART" id="SM00032">
    <property type="entry name" value="CCP"/>
    <property type="match status" value="2"/>
</dbReference>
<feature type="domain" description="Sushi" evidence="4">
    <location>
        <begin position="53"/>
        <end position="105"/>
    </location>
</feature>
<dbReference type="OrthoDB" id="6162141at2759"/>
<dbReference type="InterPro" id="IPR013320">
    <property type="entry name" value="ConA-like_dom_sf"/>
</dbReference>
<feature type="domain" description="MAM" evidence="3">
    <location>
        <begin position="166"/>
        <end position="257"/>
    </location>
</feature>
<protein>
    <submittedName>
        <fullName evidence="5">MAM domain-containing glycosylphosphatidylinositol anchor protein 1</fullName>
    </submittedName>
</protein>
<evidence type="ECO:0000313" key="5">
    <source>
        <dbReference type="EMBL" id="OWF46772.1"/>
    </source>
</evidence>
<organism evidence="5 6">
    <name type="scientific">Mizuhopecten yessoensis</name>
    <name type="common">Japanese scallop</name>
    <name type="synonym">Patinopecten yessoensis</name>
    <dbReference type="NCBI Taxonomy" id="6573"/>
    <lineage>
        <taxon>Eukaryota</taxon>
        <taxon>Metazoa</taxon>
        <taxon>Spiralia</taxon>
        <taxon>Lophotrochozoa</taxon>
        <taxon>Mollusca</taxon>
        <taxon>Bivalvia</taxon>
        <taxon>Autobranchia</taxon>
        <taxon>Pteriomorphia</taxon>
        <taxon>Pectinida</taxon>
        <taxon>Pectinoidea</taxon>
        <taxon>Pectinidae</taxon>
        <taxon>Mizuhopecten</taxon>
    </lineage>
</organism>
<dbReference type="GO" id="GO:0016020">
    <property type="term" value="C:membrane"/>
    <property type="evidence" value="ECO:0007669"/>
    <property type="project" value="InterPro"/>
</dbReference>
<dbReference type="AlphaFoldDB" id="A0A210QDH7"/>
<dbReference type="Proteomes" id="UP000242188">
    <property type="component" value="Unassembled WGS sequence"/>
</dbReference>
<name>A0A210QDH7_MIZYE</name>
<gene>
    <name evidence="5" type="ORF">KP79_PYT18884</name>
</gene>
<dbReference type="PROSITE" id="PS50923">
    <property type="entry name" value="SUSHI"/>
    <property type="match status" value="2"/>
</dbReference>
<accession>A0A210QDH7</accession>
<keyword evidence="1" id="KW-1015">Disulfide bond</keyword>
<dbReference type="SUPFAM" id="SSF57535">
    <property type="entry name" value="Complement control module/SCR domain"/>
    <property type="match status" value="2"/>
</dbReference>
<feature type="domain" description="Sushi" evidence="4">
    <location>
        <begin position="106"/>
        <end position="161"/>
    </location>
</feature>
<dbReference type="PANTHER" id="PTHR23282">
    <property type="entry name" value="APICAL ENDOSOMAL GLYCOPROTEIN PRECURSOR"/>
    <property type="match status" value="1"/>
</dbReference>
<evidence type="ECO:0000259" key="3">
    <source>
        <dbReference type="PROSITE" id="PS50060"/>
    </source>
</evidence>
<evidence type="ECO:0000256" key="2">
    <source>
        <dbReference type="PROSITE-ProRule" id="PRU00302"/>
    </source>
</evidence>
<dbReference type="Pfam" id="PF00629">
    <property type="entry name" value="MAM"/>
    <property type="match status" value="1"/>
</dbReference>
<dbReference type="CDD" id="cd00033">
    <property type="entry name" value="CCP"/>
    <property type="match status" value="2"/>
</dbReference>
<reference evidence="5 6" key="1">
    <citation type="journal article" date="2017" name="Nat. Ecol. Evol.">
        <title>Scallop genome provides insights into evolution of bilaterian karyotype and development.</title>
        <authorList>
            <person name="Wang S."/>
            <person name="Zhang J."/>
            <person name="Jiao W."/>
            <person name="Li J."/>
            <person name="Xun X."/>
            <person name="Sun Y."/>
            <person name="Guo X."/>
            <person name="Huan P."/>
            <person name="Dong B."/>
            <person name="Zhang L."/>
            <person name="Hu X."/>
            <person name="Sun X."/>
            <person name="Wang J."/>
            <person name="Zhao C."/>
            <person name="Wang Y."/>
            <person name="Wang D."/>
            <person name="Huang X."/>
            <person name="Wang R."/>
            <person name="Lv J."/>
            <person name="Li Y."/>
            <person name="Zhang Z."/>
            <person name="Liu B."/>
            <person name="Lu W."/>
            <person name="Hui Y."/>
            <person name="Liang J."/>
            <person name="Zhou Z."/>
            <person name="Hou R."/>
            <person name="Li X."/>
            <person name="Liu Y."/>
            <person name="Li H."/>
            <person name="Ning X."/>
            <person name="Lin Y."/>
            <person name="Zhao L."/>
            <person name="Xing Q."/>
            <person name="Dou J."/>
            <person name="Li Y."/>
            <person name="Mao J."/>
            <person name="Guo H."/>
            <person name="Dou H."/>
            <person name="Li T."/>
            <person name="Mu C."/>
            <person name="Jiang W."/>
            <person name="Fu Q."/>
            <person name="Fu X."/>
            <person name="Miao Y."/>
            <person name="Liu J."/>
            <person name="Yu Q."/>
            <person name="Li R."/>
            <person name="Liao H."/>
            <person name="Li X."/>
            <person name="Kong Y."/>
            <person name="Jiang Z."/>
            <person name="Chourrout D."/>
            <person name="Li R."/>
            <person name="Bao Z."/>
        </authorList>
    </citation>
    <scope>NUCLEOTIDE SEQUENCE [LARGE SCALE GENOMIC DNA]</scope>
    <source>
        <strain evidence="5 6">PY_sf001</strain>
    </source>
</reference>
<evidence type="ECO:0000259" key="4">
    <source>
        <dbReference type="PROSITE" id="PS50923"/>
    </source>
</evidence>
<comment type="caution">
    <text evidence="5">The sequence shown here is derived from an EMBL/GenBank/DDBJ whole genome shotgun (WGS) entry which is preliminary data.</text>
</comment>
<dbReference type="InterPro" id="IPR051560">
    <property type="entry name" value="MAM_domain-containing"/>
</dbReference>
<dbReference type="PROSITE" id="PS50060">
    <property type="entry name" value="MAM_2"/>
    <property type="match status" value="1"/>
</dbReference>